<keyword evidence="1" id="KW-0472">Membrane</keyword>
<organism evidence="2 3">
    <name type="scientific">Massarina eburnea CBS 473.64</name>
    <dbReference type="NCBI Taxonomy" id="1395130"/>
    <lineage>
        <taxon>Eukaryota</taxon>
        <taxon>Fungi</taxon>
        <taxon>Dikarya</taxon>
        <taxon>Ascomycota</taxon>
        <taxon>Pezizomycotina</taxon>
        <taxon>Dothideomycetes</taxon>
        <taxon>Pleosporomycetidae</taxon>
        <taxon>Pleosporales</taxon>
        <taxon>Massarineae</taxon>
        <taxon>Massarinaceae</taxon>
        <taxon>Massarina</taxon>
    </lineage>
</organism>
<dbReference type="AlphaFoldDB" id="A0A6A6RLE9"/>
<feature type="transmembrane region" description="Helical" evidence="1">
    <location>
        <begin position="12"/>
        <end position="31"/>
    </location>
</feature>
<dbReference type="Proteomes" id="UP000799753">
    <property type="component" value="Unassembled WGS sequence"/>
</dbReference>
<keyword evidence="1" id="KW-0812">Transmembrane</keyword>
<name>A0A6A6RLE9_9PLEO</name>
<reference evidence="2" key="1">
    <citation type="journal article" date="2020" name="Stud. Mycol.">
        <title>101 Dothideomycetes genomes: a test case for predicting lifestyles and emergence of pathogens.</title>
        <authorList>
            <person name="Haridas S."/>
            <person name="Albert R."/>
            <person name="Binder M."/>
            <person name="Bloem J."/>
            <person name="Labutti K."/>
            <person name="Salamov A."/>
            <person name="Andreopoulos B."/>
            <person name="Baker S."/>
            <person name="Barry K."/>
            <person name="Bills G."/>
            <person name="Bluhm B."/>
            <person name="Cannon C."/>
            <person name="Castanera R."/>
            <person name="Culley D."/>
            <person name="Daum C."/>
            <person name="Ezra D."/>
            <person name="Gonzalez J."/>
            <person name="Henrissat B."/>
            <person name="Kuo A."/>
            <person name="Liang C."/>
            <person name="Lipzen A."/>
            <person name="Lutzoni F."/>
            <person name="Magnuson J."/>
            <person name="Mondo S."/>
            <person name="Nolan M."/>
            <person name="Ohm R."/>
            <person name="Pangilinan J."/>
            <person name="Park H.-J."/>
            <person name="Ramirez L."/>
            <person name="Alfaro M."/>
            <person name="Sun H."/>
            <person name="Tritt A."/>
            <person name="Yoshinaga Y."/>
            <person name="Zwiers L.-H."/>
            <person name="Turgeon B."/>
            <person name="Goodwin S."/>
            <person name="Spatafora J."/>
            <person name="Crous P."/>
            <person name="Grigoriev I."/>
        </authorList>
    </citation>
    <scope>NUCLEOTIDE SEQUENCE</scope>
    <source>
        <strain evidence="2">CBS 473.64</strain>
    </source>
</reference>
<evidence type="ECO:0000256" key="1">
    <source>
        <dbReference type="SAM" id="Phobius"/>
    </source>
</evidence>
<keyword evidence="1" id="KW-1133">Transmembrane helix</keyword>
<evidence type="ECO:0000313" key="3">
    <source>
        <dbReference type="Proteomes" id="UP000799753"/>
    </source>
</evidence>
<keyword evidence="3" id="KW-1185">Reference proteome</keyword>
<evidence type="ECO:0000313" key="2">
    <source>
        <dbReference type="EMBL" id="KAF2635301.1"/>
    </source>
</evidence>
<protein>
    <submittedName>
        <fullName evidence="2">Uncharacterized protein</fullName>
    </submittedName>
</protein>
<sequence>MVLIVDLRWFILPAVLYGIVAVFFIATVFAARNSPIWKSSTLPLLHAVGEDRGVGALDFR</sequence>
<gene>
    <name evidence="2" type="ORF">P280DRAFT_473859</name>
</gene>
<dbReference type="EMBL" id="MU006808">
    <property type="protein sequence ID" value="KAF2635301.1"/>
    <property type="molecule type" value="Genomic_DNA"/>
</dbReference>
<accession>A0A6A6RLE9</accession>
<proteinExistence type="predicted"/>